<dbReference type="AlphaFoldDB" id="A0A820A239"/>
<organism evidence="1 2">
    <name type="scientific">Rotaria sordida</name>
    <dbReference type="NCBI Taxonomy" id="392033"/>
    <lineage>
        <taxon>Eukaryota</taxon>
        <taxon>Metazoa</taxon>
        <taxon>Spiralia</taxon>
        <taxon>Gnathifera</taxon>
        <taxon>Rotifera</taxon>
        <taxon>Eurotatoria</taxon>
        <taxon>Bdelloidea</taxon>
        <taxon>Philodinida</taxon>
        <taxon>Philodinidae</taxon>
        <taxon>Rotaria</taxon>
    </lineage>
</organism>
<sequence length="27" mass="3188">MFHFDELCSKAELLELALANRPVKHFK</sequence>
<proteinExistence type="predicted"/>
<protein>
    <submittedName>
        <fullName evidence="1">Uncharacterized protein</fullName>
    </submittedName>
</protein>
<name>A0A820A239_9BILA</name>
<comment type="caution">
    <text evidence="1">The sequence shown here is derived from an EMBL/GenBank/DDBJ whole genome shotgun (WGS) entry which is preliminary data.</text>
</comment>
<dbReference type="Proteomes" id="UP000663823">
    <property type="component" value="Unassembled WGS sequence"/>
</dbReference>
<evidence type="ECO:0000313" key="2">
    <source>
        <dbReference type="Proteomes" id="UP000663823"/>
    </source>
</evidence>
<reference evidence="1" key="1">
    <citation type="submission" date="2021-02" db="EMBL/GenBank/DDBJ databases">
        <authorList>
            <person name="Nowell W R."/>
        </authorList>
    </citation>
    <scope>NUCLEOTIDE SEQUENCE</scope>
</reference>
<feature type="non-terminal residue" evidence="1">
    <location>
        <position position="27"/>
    </location>
</feature>
<accession>A0A820A239</accession>
<dbReference type="EMBL" id="CAJOAX010018174">
    <property type="protein sequence ID" value="CAF4179169.1"/>
    <property type="molecule type" value="Genomic_DNA"/>
</dbReference>
<gene>
    <name evidence="1" type="ORF">OTI717_LOCUS37594</name>
</gene>
<evidence type="ECO:0000313" key="1">
    <source>
        <dbReference type="EMBL" id="CAF4179169.1"/>
    </source>
</evidence>